<dbReference type="InterPro" id="IPR033937">
    <property type="entry name" value="MGS_CPS_CarB"/>
</dbReference>
<dbReference type="GO" id="GO:0006526">
    <property type="term" value="P:L-arginine biosynthetic process"/>
    <property type="evidence" value="ECO:0007669"/>
    <property type="project" value="UniProtKB-KW"/>
</dbReference>
<evidence type="ECO:0000256" key="2">
    <source>
        <dbReference type="ARBA" id="ARBA00009799"/>
    </source>
</evidence>
<comment type="catalytic activity">
    <reaction evidence="14">
        <text>(S)-malate + NAD(+) = oxaloacetate + NADH + H(+)</text>
        <dbReference type="Rhea" id="RHEA:21432"/>
        <dbReference type="ChEBI" id="CHEBI:15378"/>
        <dbReference type="ChEBI" id="CHEBI:15589"/>
        <dbReference type="ChEBI" id="CHEBI:16452"/>
        <dbReference type="ChEBI" id="CHEBI:57540"/>
        <dbReference type="ChEBI" id="CHEBI:57945"/>
        <dbReference type="EC" id="1.1.1.37"/>
    </reaction>
</comment>
<dbReference type="SUPFAM" id="SSF52335">
    <property type="entry name" value="Methylglyoxal synthase-like"/>
    <property type="match status" value="1"/>
</dbReference>
<evidence type="ECO:0000256" key="6">
    <source>
        <dbReference type="ARBA" id="ARBA00022723"/>
    </source>
</evidence>
<comment type="catalytic activity">
    <reaction evidence="15">
        <text>hydrogencarbonate + L-glutamine + 2 ATP + H2O = carbamoyl phosphate + L-glutamate + 2 ADP + phosphate + 2 H(+)</text>
        <dbReference type="Rhea" id="RHEA:18633"/>
        <dbReference type="ChEBI" id="CHEBI:15377"/>
        <dbReference type="ChEBI" id="CHEBI:15378"/>
        <dbReference type="ChEBI" id="CHEBI:17544"/>
        <dbReference type="ChEBI" id="CHEBI:29985"/>
        <dbReference type="ChEBI" id="CHEBI:30616"/>
        <dbReference type="ChEBI" id="CHEBI:43474"/>
        <dbReference type="ChEBI" id="CHEBI:58228"/>
        <dbReference type="ChEBI" id="CHEBI:58359"/>
        <dbReference type="ChEBI" id="CHEBI:456216"/>
        <dbReference type="EC" id="6.3.5.5"/>
    </reaction>
</comment>
<evidence type="ECO:0000256" key="4">
    <source>
        <dbReference type="ARBA" id="ARBA00022598"/>
    </source>
</evidence>
<dbReference type="PANTHER" id="PTHR11405">
    <property type="entry name" value="CARBAMOYLTRANSFERASE FAMILY MEMBER"/>
    <property type="match status" value="1"/>
</dbReference>
<dbReference type="PROSITE" id="PS50975">
    <property type="entry name" value="ATP_GRASP"/>
    <property type="match status" value="1"/>
</dbReference>
<keyword evidence="20" id="KW-1185">Reference proteome</keyword>
<keyword evidence="3" id="KW-0055">Arginine biosynthesis</keyword>
<dbReference type="PROSITE" id="PS51855">
    <property type="entry name" value="MGS"/>
    <property type="match status" value="1"/>
</dbReference>
<dbReference type="GO" id="GO:0006108">
    <property type="term" value="P:malate metabolic process"/>
    <property type="evidence" value="ECO:0007669"/>
    <property type="project" value="InterPro"/>
</dbReference>
<feature type="domain" description="MGS-like" evidence="18">
    <location>
        <begin position="378"/>
        <end position="514"/>
    </location>
</feature>
<dbReference type="GO" id="GO:0006541">
    <property type="term" value="P:glutamine metabolic process"/>
    <property type="evidence" value="ECO:0007669"/>
    <property type="project" value="TreeGrafter"/>
</dbReference>
<keyword evidence="11" id="KW-0665">Pyrimidine biosynthesis</keyword>
<dbReference type="RefSeq" id="WP_212371670.1">
    <property type="nucleotide sequence ID" value="NZ_JAGSIE010000054.1"/>
</dbReference>
<dbReference type="GO" id="GO:0006221">
    <property type="term" value="P:pyrimidine nucleotide biosynthetic process"/>
    <property type="evidence" value="ECO:0007669"/>
    <property type="project" value="UniProtKB-KW"/>
</dbReference>
<evidence type="ECO:0000259" key="17">
    <source>
        <dbReference type="PROSITE" id="PS50975"/>
    </source>
</evidence>
<dbReference type="GO" id="GO:0004088">
    <property type="term" value="F:carbamoyl-phosphate synthase (glutamine-hydrolyzing) activity"/>
    <property type="evidence" value="ECO:0007669"/>
    <property type="project" value="UniProtKB-EC"/>
</dbReference>
<evidence type="ECO:0000313" key="20">
    <source>
        <dbReference type="Proteomes" id="UP000675431"/>
    </source>
</evidence>
<keyword evidence="9 16" id="KW-0067">ATP-binding</keyword>
<name>A0A941HUK9_9BACI</name>
<evidence type="ECO:0000256" key="12">
    <source>
        <dbReference type="ARBA" id="ARBA00023211"/>
    </source>
</evidence>
<dbReference type="Proteomes" id="UP000675431">
    <property type="component" value="Unassembled WGS sequence"/>
</dbReference>
<evidence type="ECO:0000259" key="18">
    <source>
        <dbReference type="PROSITE" id="PS51855"/>
    </source>
</evidence>
<dbReference type="Pfam" id="PF02142">
    <property type="entry name" value="MGS"/>
    <property type="match status" value="1"/>
</dbReference>
<evidence type="ECO:0000256" key="3">
    <source>
        <dbReference type="ARBA" id="ARBA00022571"/>
    </source>
</evidence>
<dbReference type="Gene3D" id="3.40.50.1380">
    <property type="entry name" value="Methylglyoxal synthase-like domain"/>
    <property type="match status" value="1"/>
</dbReference>
<comment type="pathway">
    <text evidence="1">Amino-acid biosynthesis; L-arginine biosynthesis; carbamoyl phosphate from bicarbonate: step 1/1.</text>
</comment>
<dbReference type="EC" id="6.3.5.5" evidence="19"/>
<dbReference type="FunFam" id="3.40.50.1380:FF:000011">
    <property type="entry name" value="Carbamoyl-phosphate synthase large chain"/>
    <property type="match status" value="1"/>
</dbReference>
<dbReference type="FunFam" id="3.40.50.20:FF:000001">
    <property type="entry name" value="Carbamoyl-phosphate synthase large chain"/>
    <property type="match status" value="1"/>
</dbReference>
<dbReference type="FunFam" id="3.30.470.20:FF:000026">
    <property type="entry name" value="Carbamoyl-phosphate synthase large chain"/>
    <property type="match status" value="1"/>
</dbReference>
<evidence type="ECO:0000256" key="5">
    <source>
        <dbReference type="ARBA" id="ARBA00022605"/>
    </source>
</evidence>
<dbReference type="CDD" id="cd01424">
    <property type="entry name" value="MGS_CPS_II"/>
    <property type="match status" value="1"/>
</dbReference>
<evidence type="ECO:0000256" key="13">
    <source>
        <dbReference type="ARBA" id="ARBA00047359"/>
    </source>
</evidence>
<evidence type="ECO:0000313" key="19">
    <source>
        <dbReference type="EMBL" id="MBR7555022.1"/>
    </source>
</evidence>
<dbReference type="InterPro" id="IPR058047">
    <property type="entry name" value="CPSase_preATP-grasp"/>
</dbReference>
<dbReference type="InterPro" id="IPR011761">
    <property type="entry name" value="ATP-grasp"/>
</dbReference>
<evidence type="ECO:0000256" key="14">
    <source>
        <dbReference type="ARBA" id="ARBA00048313"/>
    </source>
</evidence>
<dbReference type="NCBIfam" id="NF003671">
    <property type="entry name" value="PRK05294.1"/>
    <property type="match status" value="1"/>
</dbReference>
<dbReference type="PRINTS" id="PR00098">
    <property type="entry name" value="CPSASE"/>
</dbReference>
<dbReference type="InterPro" id="IPR011607">
    <property type="entry name" value="MGS-like_dom"/>
</dbReference>
<evidence type="ECO:0000256" key="16">
    <source>
        <dbReference type="PROSITE-ProRule" id="PRU00409"/>
    </source>
</evidence>
<evidence type="ECO:0000256" key="8">
    <source>
        <dbReference type="ARBA" id="ARBA00022741"/>
    </source>
</evidence>
<dbReference type="AlphaFoldDB" id="A0A941HUK9"/>
<dbReference type="PROSITE" id="PS00867">
    <property type="entry name" value="CPSASE_2"/>
    <property type="match status" value="1"/>
</dbReference>
<dbReference type="SUPFAM" id="SSF52440">
    <property type="entry name" value="PreATP-grasp domain"/>
    <property type="match status" value="1"/>
</dbReference>
<dbReference type="Gene3D" id="3.30.1490.20">
    <property type="entry name" value="ATP-grasp fold, A domain"/>
    <property type="match status" value="1"/>
</dbReference>
<protein>
    <submittedName>
        <fullName evidence="19">Carbamoyl-phosphate synthase large subunit</fullName>
        <ecNumber evidence="19">6.3.5.5</ecNumber>
    </submittedName>
</protein>
<evidence type="ECO:0000256" key="7">
    <source>
        <dbReference type="ARBA" id="ARBA00022737"/>
    </source>
</evidence>
<comment type="similarity">
    <text evidence="2">Belongs to the CarB family.</text>
</comment>
<evidence type="ECO:0000256" key="9">
    <source>
        <dbReference type="ARBA" id="ARBA00022840"/>
    </source>
</evidence>
<gene>
    <name evidence="19" type="primary">carB</name>
    <name evidence="19" type="ORF">KC820_12880</name>
</gene>
<dbReference type="GO" id="GO:0004087">
    <property type="term" value="F:carbamoyl-phosphate synthase (ammonia) activity"/>
    <property type="evidence" value="ECO:0007669"/>
    <property type="project" value="UniProtKB-EC"/>
</dbReference>
<evidence type="ECO:0000256" key="15">
    <source>
        <dbReference type="ARBA" id="ARBA00048816"/>
    </source>
</evidence>
<dbReference type="Pfam" id="PF25596">
    <property type="entry name" value="CPSase_L_D1"/>
    <property type="match status" value="1"/>
</dbReference>
<dbReference type="PANTHER" id="PTHR11405:SF53">
    <property type="entry name" value="CARBAMOYL-PHOSPHATE SYNTHASE [AMMONIA], MITOCHONDRIAL"/>
    <property type="match status" value="1"/>
</dbReference>
<dbReference type="InterPro" id="IPR001252">
    <property type="entry name" value="Malate_DH_AS"/>
</dbReference>
<dbReference type="SUPFAM" id="SSF56059">
    <property type="entry name" value="Glutathione synthetase ATP-binding domain-like"/>
    <property type="match status" value="1"/>
</dbReference>
<dbReference type="InterPro" id="IPR016185">
    <property type="entry name" value="PreATP-grasp_dom_sf"/>
</dbReference>
<keyword evidence="10" id="KW-0460">Magnesium</keyword>
<proteinExistence type="inferred from homology"/>
<dbReference type="FunFam" id="3.30.1490.20:FF:000001">
    <property type="entry name" value="Carbamoyl-phosphate synthase large chain"/>
    <property type="match status" value="1"/>
</dbReference>
<feature type="domain" description="ATP-grasp" evidence="17">
    <location>
        <begin position="119"/>
        <end position="309"/>
    </location>
</feature>
<evidence type="ECO:0000256" key="10">
    <source>
        <dbReference type="ARBA" id="ARBA00022842"/>
    </source>
</evidence>
<keyword evidence="7" id="KW-0677">Repeat</keyword>
<keyword evidence="6" id="KW-0479">Metal-binding</keyword>
<keyword evidence="12" id="KW-0464">Manganese</keyword>
<dbReference type="Pfam" id="PF02786">
    <property type="entry name" value="CPSase_L_D2"/>
    <property type="match status" value="1"/>
</dbReference>
<evidence type="ECO:0000256" key="11">
    <source>
        <dbReference type="ARBA" id="ARBA00022975"/>
    </source>
</evidence>
<comment type="catalytic activity">
    <reaction evidence="13">
        <text>hydrogencarbonate + NH4(+) + 2 ATP = carbamoyl phosphate + 2 ADP + phosphate + 2 H(+)</text>
        <dbReference type="Rhea" id="RHEA:18029"/>
        <dbReference type="ChEBI" id="CHEBI:15378"/>
        <dbReference type="ChEBI" id="CHEBI:17544"/>
        <dbReference type="ChEBI" id="CHEBI:28938"/>
        <dbReference type="ChEBI" id="CHEBI:30616"/>
        <dbReference type="ChEBI" id="CHEBI:43474"/>
        <dbReference type="ChEBI" id="CHEBI:58228"/>
        <dbReference type="ChEBI" id="CHEBI:456216"/>
        <dbReference type="EC" id="6.3.4.16"/>
    </reaction>
</comment>
<keyword evidence="8 16" id="KW-0547">Nucleotide-binding</keyword>
<reference evidence="19 20" key="1">
    <citation type="submission" date="2021-04" db="EMBL/GenBank/DDBJ databases">
        <title>Allobacillus sp. nov. SKP8-2 isolated from shrimp paste.</title>
        <authorList>
            <person name="Tanasupawat S."/>
            <person name="Yiamsombat S."/>
            <person name="Kanchanasin P."/>
            <person name="Kuncharoen N."/>
        </authorList>
    </citation>
    <scope>NUCLEOTIDE SEQUENCE [LARGE SCALE GENOMIC DNA]</scope>
    <source>
        <strain evidence="19 20">SKP8-2</strain>
    </source>
</reference>
<keyword evidence="4 19" id="KW-0436">Ligase</keyword>
<evidence type="ECO:0000256" key="1">
    <source>
        <dbReference type="ARBA" id="ARBA00005077"/>
    </source>
</evidence>
<dbReference type="InterPro" id="IPR013815">
    <property type="entry name" value="ATP_grasp_subdomain_1"/>
</dbReference>
<comment type="caution">
    <text evidence="19">The sequence shown here is derived from an EMBL/GenBank/DDBJ whole genome shotgun (WGS) entry which is preliminary data.</text>
</comment>
<dbReference type="GO" id="GO:0005524">
    <property type="term" value="F:ATP binding"/>
    <property type="evidence" value="ECO:0007669"/>
    <property type="project" value="UniProtKB-UniRule"/>
</dbReference>
<accession>A0A941HUK9</accession>
<dbReference type="Gene3D" id="3.30.470.20">
    <property type="entry name" value="ATP-grasp fold, B domain"/>
    <property type="match status" value="1"/>
</dbReference>
<sequence length="514" mass="56559">KVLILGSGPIRIGQGIEFDYATVHSVLAVKEMGYEAIIMNNNPETYSTDFTISDKLYFEPLTLEDVMNVIELEKPEGVIVQFGGQTAINLAAGLKRHGINILGTSLESIDRAEDRDKFEKLLNDLNLLRPKGKTVLRLEEAFKVANEIGYPVLVRPSYVIGGSRMEIIHGDDELQTYLEKSVGLDSEHPILIDKYLTGIEVEIDAISDGETTIVPGIMEHIERAGVHSGDSIAVYPPQRVTEHIRNTCMEATRRLTEELNVKGLINIQFIIKDNHVYVLEVNPRSSRTIPFLSKVTGVTMANLATKCILGAKLADLGFETGILPEGDHVATKVPVFSFEKLRSVDTTLGPEMKSTGEAIGYDSTLEKALYKGLVASGLSIPTEGSVLLTVADQDKQEAREIAKSFFDLGFKLYATKGTARNLQEIGLPVIQVDKIGSDNDNVLSLIRNQSVQFVINTLTSGRQPRSEGFMIRRESVENGIACLTNLDTARAILRVIDSNSFSARPMINKEVVQL</sequence>
<dbReference type="GO" id="GO:0030060">
    <property type="term" value="F:L-malate dehydrogenase (NAD+) activity"/>
    <property type="evidence" value="ECO:0007669"/>
    <property type="project" value="UniProtKB-EC"/>
</dbReference>
<organism evidence="19 20">
    <name type="scientific">Allobacillus saliphilus</name>
    <dbReference type="NCBI Taxonomy" id="2912308"/>
    <lineage>
        <taxon>Bacteria</taxon>
        <taxon>Bacillati</taxon>
        <taxon>Bacillota</taxon>
        <taxon>Bacilli</taxon>
        <taxon>Bacillales</taxon>
        <taxon>Bacillaceae</taxon>
        <taxon>Allobacillus</taxon>
    </lineage>
</organism>
<dbReference type="PROSITE" id="PS00068">
    <property type="entry name" value="MDH"/>
    <property type="match status" value="1"/>
</dbReference>
<dbReference type="GO" id="GO:0005737">
    <property type="term" value="C:cytoplasm"/>
    <property type="evidence" value="ECO:0007669"/>
    <property type="project" value="TreeGrafter"/>
</dbReference>
<dbReference type="GO" id="GO:0046872">
    <property type="term" value="F:metal ion binding"/>
    <property type="evidence" value="ECO:0007669"/>
    <property type="project" value="UniProtKB-KW"/>
</dbReference>
<dbReference type="InterPro" id="IPR005483">
    <property type="entry name" value="CPSase_dom"/>
</dbReference>
<dbReference type="Gene3D" id="3.40.50.20">
    <property type="match status" value="1"/>
</dbReference>
<dbReference type="SMART" id="SM00851">
    <property type="entry name" value="MGS"/>
    <property type="match status" value="1"/>
</dbReference>
<feature type="non-terminal residue" evidence="19">
    <location>
        <position position="1"/>
    </location>
</feature>
<dbReference type="InterPro" id="IPR036914">
    <property type="entry name" value="MGS-like_dom_sf"/>
</dbReference>
<dbReference type="InterPro" id="IPR005479">
    <property type="entry name" value="CPAse_ATP-bd"/>
</dbReference>
<keyword evidence="5" id="KW-0028">Amino-acid biosynthesis</keyword>
<dbReference type="EMBL" id="JAGSIE010000054">
    <property type="protein sequence ID" value="MBR7555022.1"/>
    <property type="molecule type" value="Genomic_DNA"/>
</dbReference>